<organism evidence="2 3">
    <name type="scientific">Telmatocola sphagniphila</name>
    <dbReference type="NCBI Taxonomy" id="1123043"/>
    <lineage>
        <taxon>Bacteria</taxon>
        <taxon>Pseudomonadati</taxon>
        <taxon>Planctomycetota</taxon>
        <taxon>Planctomycetia</taxon>
        <taxon>Gemmatales</taxon>
        <taxon>Gemmataceae</taxon>
    </lineage>
</organism>
<dbReference type="Proteomes" id="UP000676194">
    <property type="component" value="Chromosome"/>
</dbReference>
<dbReference type="RefSeq" id="WP_213494035.1">
    <property type="nucleotide sequence ID" value="NZ_CP074694.1"/>
</dbReference>
<dbReference type="EMBL" id="CP074694">
    <property type="protein sequence ID" value="QVL30151.1"/>
    <property type="molecule type" value="Genomic_DNA"/>
</dbReference>
<evidence type="ECO:0000313" key="3">
    <source>
        <dbReference type="Proteomes" id="UP000676194"/>
    </source>
</evidence>
<accession>A0A8E6B1X0</accession>
<dbReference type="InterPro" id="IPR008930">
    <property type="entry name" value="Terpenoid_cyclase/PrenylTrfase"/>
</dbReference>
<keyword evidence="1" id="KW-0732">Signal</keyword>
<dbReference type="Gene3D" id="1.50.10.20">
    <property type="match status" value="3"/>
</dbReference>
<feature type="signal peptide" evidence="1">
    <location>
        <begin position="1"/>
        <end position="19"/>
    </location>
</feature>
<dbReference type="KEGG" id="tsph:KIH39_14950"/>
<evidence type="ECO:0000256" key="1">
    <source>
        <dbReference type="SAM" id="SignalP"/>
    </source>
</evidence>
<sequence length="334" mass="37343">MRTLFFLFAFLGLSTRLCAAPPKEDNVKLDEPTKKACERAYDWLKSKQNEDGSWGDARYPHNTAITSFVLLAYMSQGHIPNQGKYGPEVAKGIRFIIASARESDGYLAGRGGGNMYCHGMSTLVLSQAWGMTKDEETKNTLKRAVDLIVRSQSPEGGWRYSPSPSGSDISVTIMQVMALRGAKDSGIHVPDKTLKNALEYINKCYDPGSGGYCYMPMTRAPGFARTAAGVCVVKLTGEYDKNVDRSIDYMLSQMDFPREHYWYGHYYACHAMHQVGGKAWEKYYTNMRNKLLESQNEDGNWTKPIEHSAGTIYSTAIGVIILSVPANYLPIFQR</sequence>
<dbReference type="AlphaFoldDB" id="A0A8E6B1X0"/>
<evidence type="ECO:0000313" key="2">
    <source>
        <dbReference type="EMBL" id="QVL30151.1"/>
    </source>
</evidence>
<dbReference type="UniPathway" id="UPA00337"/>
<dbReference type="CDD" id="cd00688">
    <property type="entry name" value="ISOPREN_C2_like"/>
    <property type="match status" value="1"/>
</dbReference>
<name>A0A8E6B1X0_9BACT</name>
<keyword evidence="3" id="KW-1185">Reference proteome</keyword>
<proteinExistence type="predicted"/>
<reference evidence="2" key="1">
    <citation type="submission" date="2021-05" db="EMBL/GenBank/DDBJ databases">
        <title>Complete genome sequence of the cellulolytic planctomycete Telmatocola sphagniphila SP2T and characterization of the first cellulase from planctomycetes.</title>
        <authorList>
            <person name="Rakitin A.L."/>
            <person name="Beletsky A.V."/>
            <person name="Naumoff D.G."/>
            <person name="Kulichevskaya I.S."/>
            <person name="Mardanov A.V."/>
            <person name="Ravin N.V."/>
            <person name="Dedysh S.N."/>
        </authorList>
    </citation>
    <scope>NUCLEOTIDE SEQUENCE</scope>
    <source>
        <strain evidence="2">SP2T</strain>
    </source>
</reference>
<feature type="chain" id="PRO_5034407998" evidence="1">
    <location>
        <begin position="20"/>
        <end position="334"/>
    </location>
</feature>
<protein>
    <submittedName>
        <fullName evidence="2">Terpene cyclase/mutase family protein</fullName>
    </submittedName>
</protein>
<gene>
    <name evidence="2" type="ORF">KIH39_14950</name>
</gene>
<dbReference type="SUPFAM" id="SSF48239">
    <property type="entry name" value="Terpenoid cyclases/Protein prenyltransferases"/>
    <property type="match status" value="1"/>
</dbReference>